<keyword evidence="2" id="KW-0812">Transmembrane</keyword>
<reference evidence="3 4" key="1">
    <citation type="journal article" date="2021" name="Environ. Microbiol.">
        <title>Genetic insights into the dark matter of the mammalian gut microbiota through targeted genome reconstruction.</title>
        <authorList>
            <person name="Lugli G.A."/>
            <person name="Alessandri G."/>
            <person name="Milani C."/>
            <person name="Viappiani A."/>
            <person name="Fontana F."/>
            <person name="Tarracchini C."/>
            <person name="Mancabelli L."/>
            <person name="Argentini C."/>
            <person name="Ruiz L."/>
            <person name="Margolles A."/>
            <person name="van Sinderen D."/>
            <person name="Turroni F."/>
            <person name="Ventura M."/>
        </authorList>
    </citation>
    <scope>NUCLEOTIDE SEQUENCE [LARGE SCALE GENOMIC DNA]</scope>
    <source>
        <strain evidence="3 4">MA2</strain>
    </source>
</reference>
<sequence>MTAPFRSTSGSAPAEADDCRPYPFGCGGRGTVVDGTCRRCGAHRSPTQPDSPDDAGDPPDSHRAAGALRRMLSGEPLEGVICATPEQRDGGAAFGVADVALHLCYMILMMPVRIGLFVLLMIPRALRVISPAALRFGSTNALGLGLFTSLGNRPVPETLIRVRLPDGTERILLLRGEIRGGMPTLGHPITAQVRPRRDGTLRTRRLYDRANHVSIRCATPAPLFWNRLAMIGLIAMYLAIVGSLTGGFGLWD</sequence>
<dbReference type="RefSeq" id="WP_214359137.1">
    <property type="nucleotide sequence ID" value="NZ_JAFEJS010000021.1"/>
</dbReference>
<feature type="compositionally biased region" description="Polar residues" evidence="1">
    <location>
        <begin position="1"/>
        <end position="11"/>
    </location>
</feature>
<feature type="region of interest" description="Disordered" evidence="1">
    <location>
        <begin position="38"/>
        <end position="63"/>
    </location>
</feature>
<keyword evidence="4" id="KW-1185">Reference proteome</keyword>
<feature type="transmembrane region" description="Helical" evidence="2">
    <location>
        <begin position="228"/>
        <end position="251"/>
    </location>
</feature>
<feature type="transmembrane region" description="Helical" evidence="2">
    <location>
        <begin position="99"/>
        <end position="122"/>
    </location>
</feature>
<keyword evidence="2" id="KW-0472">Membrane</keyword>
<dbReference type="Proteomes" id="UP000773064">
    <property type="component" value="Unassembled WGS sequence"/>
</dbReference>
<gene>
    <name evidence="3" type="ORF">JS528_11300</name>
</gene>
<accession>A0ABS5UT14</accession>
<evidence type="ECO:0000313" key="3">
    <source>
        <dbReference type="EMBL" id="MBT1173903.1"/>
    </source>
</evidence>
<evidence type="ECO:0000256" key="2">
    <source>
        <dbReference type="SAM" id="Phobius"/>
    </source>
</evidence>
<protein>
    <submittedName>
        <fullName evidence="3">Uncharacterized protein</fullName>
    </submittedName>
</protein>
<feature type="region of interest" description="Disordered" evidence="1">
    <location>
        <begin position="1"/>
        <end position="24"/>
    </location>
</feature>
<evidence type="ECO:0000256" key="1">
    <source>
        <dbReference type="SAM" id="MobiDB-lite"/>
    </source>
</evidence>
<proteinExistence type="predicted"/>
<evidence type="ECO:0000313" key="4">
    <source>
        <dbReference type="Proteomes" id="UP000773064"/>
    </source>
</evidence>
<comment type="caution">
    <text evidence="3">The sequence shown here is derived from an EMBL/GenBank/DDBJ whole genome shotgun (WGS) entry which is preliminary data.</text>
</comment>
<keyword evidence="2" id="KW-1133">Transmembrane helix</keyword>
<dbReference type="EMBL" id="JAFEJS010000021">
    <property type="protein sequence ID" value="MBT1173903.1"/>
    <property type="molecule type" value="Genomic_DNA"/>
</dbReference>
<organism evidence="3 4">
    <name type="scientific">Bifidobacterium santillanense</name>
    <dbReference type="NCBI Taxonomy" id="2809028"/>
    <lineage>
        <taxon>Bacteria</taxon>
        <taxon>Bacillati</taxon>
        <taxon>Actinomycetota</taxon>
        <taxon>Actinomycetes</taxon>
        <taxon>Bifidobacteriales</taxon>
        <taxon>Bifidobacteriaceae</taxon>
        <taxon>Bifidobacterium</taxon>
    </lineage>
</organism>
<name>A0ABS5UT14_9BIFI</name>